<evidence type="ECO:0000256" key="1">
    <source>
        <dbReference type="ARBA" id="ARBA00005711"/>
    </source>
</evidence>
<evidence type="ECO:0000313" key="5">
    <source>
        <dbReference type="Proteomes" id="UP000243459"/>
    </source>
</evidence>
<sequence>MMRQTDIFSDGEFEALIAAAAYAITLLEEKDGPQKQRGSVKFSEETLPKAKSRNEDAKVKLNSFRGSFKKWFSDQGAKEDEKPGVSGDSFTRKPEIEEQINREDPSANNSITETARDSTPDTKKTPSFTDNHLNGTGSKRSDSGKETRPSLPRAPSAKILPTSSFGRRTQGEYSPDKNKTEDEADAWERENNAQEEADAWEKEQMIKIRKRFDKMMSMIVEWENEKKAKAKSRLERKENEPEQTRAKALQKYENEISRIEKVAGDARALAEERKRNDETKARAKAEKIRSTGKMPRACCCC</sequence>
<evidence type="ECO:0000259" key="3">
    <source>
        <dbReference type="Pfam" id="PF03763"/>
    </source>
</evidence>
<feature type="region of interest" description="Disordered" evidence="2">
    <location>
        <begin position="227"/>
        <end position="246"/>
    </location>
</feature>
<evidence type="ECO:0000313" key="4">
    <source>
        <dbReference type="EMBL" id="ONK75773.1"/>
    </source>
</evidence>
<dbReference type="EMBL" id="CM007383">
    <property type="protein sequence ID" value="ONK75773.1"/>
    <property type="molecule type" value="Genomic_DNA"/>
</dbReference>
<feature type="region of interest" description="Disordered" evidence="2">
    <location>
        <begin position="72"/>
        <end position="199"/>
    </location>
</feature>
<feature type="compositionally biased region" description="Basic and acidic residues" evidence="2">
    <location>
        <begin position="42"/>
        <end position="59"/>
    </location>
</feature>
<accession>A0A5P1FDF8</accession>
<dbReference type="Gramene" id="ONK75773">
    <property type="protein sequence ID" value="ONK75773"/>
    <property type="gene ID" value="A4U43_C03F20400"/>
</dbReference>
<dbReference type="PANTHER" id="PTHR31471:SF51">
    <property type="entry name" value="REMORIN FAMILY PROTEIN"/>
    <property type="match status" value="1"/>
</dbReference>
<comment type="similarity">
    <text evidence="1">Belongs to the remorin family.</text>
</comment>
<dbReference type="Proteomes" id="UP000243459">
    <property type="component" value="Chromosome 3"/>
</dbReference>
<feature type="compositionally biased region" description="Polar residues" evidence="2">
    <location>
        <begin position="125"/>
        <end position="138"/>
    </location>
</feature>
<feature type="compositionally biased region" description="Basic and acidic residues" evidence="2">
    <location>
        <begin position="174"/>
        <end position="192"/>
    </location>
</feature>
<evidence type="ECO:0000256" key="2">
    <source>
        <dbReference type="SAM" id="MobiDB-lite"/>
    </source>
</evidence>
<feature type="compositionally biased region" description="Basic and acidic residues" evidence="2">
    <location>
        <begin position="114"/>
        <end position="124"/>
    </location>
</feature>
<protein>
    <recommendedName>
        <fullName evidence="3">Remorin C-terminal domain-containing protein</fullName>
    </recommendedName>
</protein>
<dbReference type="InterPro" id="IPR005516">
    <property type="entry name" value="Remorin_C"/>
</dbReference>
<feature type="compositionally biased region" description="Basic and acidic residues" evidence="2">
    <location>
        <begin position="139"/>
        <end position="148"/>
    </location>
</feature>
<dbReference type="Pfam" id="PF03763">
    <property type="entry name" value="Remorin_C"/>
    <property type="match status" value="1"/>
</dbReference>
<dbReference type="AlphaFoldDB" id="A0A5P1FDF8"/>
<gene>
    <name evidence="4" type="ORF">A4U43_C03F20400</name>
</gene>
<feature type="compositionally biased region" description="Basic and acidic residues" evidence="2">
    <location>
        <begin position="90"/>
        <end position="105"/>
    </location>
</feature>
<feature type="region of interest" description="Disordered" evidence="2">
    <location>
        <begin position="29"/>
        <end position="59"/>
    </location>
</feature>
<organism evidence="4 5">
    <name type="scientific">Asparagus officinalis</name>
    <name type="common">Garden asparagus</name>
    <dbReference type="NCBI Taxonomy" id="4686"/>
    <lineage>
        <taxon>Eukaryota</taxon>
        <taxon>Viridiplantae</taxon>
        <taxon>Streptophyta</taxon>
        <taxon>Embryophyta</taxon>
        <taxon>Tracheophyta</taxon>
        <taxon>Spermatophyta</taxon>
        <taxon>Magnoliopsida</taxon>
        <taxon>Liliopsida</taxon>
        <taxon>Asparagales</taxon>
        <taxon>Asparagaceae</taxon>
        <taxon>Asparagoideae</taxon>
        <taxon>Asparagus</taxon>
    </lineage>
</organism>
<reference evidence="5" key="1">
    <citation type="journal article" date="2017" name="Nat. Commun.">
        <title>The asparagus genome sheds light on the origin and evolution of a young Y chromosome.</title>
        <authorList>
            <person name="Harkess A."/>
            <person name="Zhou J."/>
            <person name="Xu C."/>
            <person name="Bowers J.E."/>
            <person name="Van der Hulst R."/>
            <person name="Ayyampalayam S."/>
            <person name="Mercati F."/>
            <person name="Riccardi P."/>
            <person name="McKain M.R."/>
            <person name="Kakrana A."/>
            <person name="Tang H."/>
            <person name="Ray J."/>
            <person name="Groenendijk J."/>
            <person name="Arikit S."/>
            <person name="Mathioni S.M."/>
            <person name="Nakano M."/>
            <person name="Shan H."/>
            <person name="Telgmann-Rauber A."/>
            <person name="Kanno A."/>
            <person name="Yue Z."/>
            <person name="Chen H."/>
            <person name="Li W."/>
            <person name="Chen Y."/>
            <person name="Xu X."/>
            <person name="Zhang Y."/>
            <person name="Luo S."/>
            <person name="Chen H."/>
            <person name="Gao J."/>
            <person name="Mao Z."/>
            <person name="Pires J.C."/>
            <person name="Luo M."/>
            <person name="Kudrna D."/>
            <person name="Wing R.A."/>
            <person name="Meyers B.C."/>
            <person name="Yi K."/>
            <person name="Kong H."/>
            <person name="Lavrijsen P."/>
            <person name="Sunseri F."/>
            <person name="Falavigna A."/>
            <person name="Ye Y."/>
            <person name="Leebens-Mack J.H."/>
            <person name="Chen G."/>
        </authorList>
    </citation>
    <scope>NUCLEOTIDE SEQUENCE [LARGE SCALE GENOMIC DNA]</scope>
    <source>
        <strain evidence="5">cv. DH0086</strain>
    </source>
</reference>
<keyword evidence="5" id="KW-1185">Reference proteome</keyword>
<dbReference type="PANTHER" id="PTHR31471">
    <property type="entry name" value="OS02G0116800 PROTEIN"/>
    <property type="match status" value="1"/>
</dbReference>
<dbReference type="OMA" id="DAWEREN"/>
<dbReference type="OrthoDB" id="775261at2759"/>
<name>A0A5P1FDF8_ASPOF</name>
<proteinExistence type="inferred from homology"/>
<feature type="domain" description="Remorin C-terminal" evidence="3">
    <location>
        <begin position="193"/>
        <end position="296"/>
    </location>
</feature>